<dbReference type="InterPro" id="IPR046378">
    <property type="entry name" value="DAXX_histone-bd"/>
</dbReference>
<keyword evidence="8" id="KW-0143">Chaperone</keyword>
<name>A0AAV0WXF9_9HEMI</name>
<evidence type="ECO:0000256" key="10">
    <source>
        <dbReference type="SAM" id="Coils"/>
    </source>
</evidence>
<evidence type="ECO:0000256" key="2">
    <source>
        <dbReference type="ARBA" id="ARBA00004286"/>
    </source>
</evidence>
<feature type="region of interest" description="Disordered" evidence="11">
    <location>
        <begin position="743"/>
        <end position="765"/>
    </location>
</feature>
<dbReference type="AlphaFoldDB" id="A0AAV0WXF9"/>
<accession>A0AAV0WXF9</accession>
<evidence type="ECO:0000259" key="12">
    <source>
        <dbReference type="Pfam" id="PF20920"/>
    </source>
</evidence>
<evidence type="ECO:0000313" key="14">
    <source>
        <dbReference type="Proteomes" id="UP001160148"/>
    </source>
</evidence>
<dbReference type="InterPro" id="IPR038298">
    <property type="entry name" value="Daxx_N_sf"/>
</dbReference>
<dbReference type="Pfam" id="PF20920">
    <property type="entry name" value="DAXX_hist_bd"/>
    <property type="match status" value="1"/>
</dbReference>
<dbReference type="Proteomes" id="UP001160148">
    <property type="component" value="Unassembled WGS sequence"/>
</dbReference>
<dbReference type="GO" id="GO:0005694">
    <property type="term" value="C:chromosome"/>
    <property type="evidence" value="ECO:0007669"/>
    <property type="project" value="UniProtKB-SubCell"/>
</dbReference>
<sequence length="885" mass="102218">MSEIEISSGSEDSEPDITYNMDLFQQMINLCRNNRQFPQPYIEDMNKMYKKCNYKQKKSKLLCDLILKGIEFISPKNNDSFQYAASVYNELLRLSEQDSINLQTENCVASTSNGNASMITELENDTSNNEISESDTIFNELIEKCYQNTHFPKSNIEVINNLYKSLPSEFLGSKYFIMLLKEANQVIWPDSGSALYTHMEHIYDQLQQFKTSMKVQDSRSSVMNKQRDEKTLKQLKKLKTALKIIRKKIKNLDEKEMDINNENEFNSDSAYILKDKYEKRIVEIYKRMCKLNEEPDFLEEPMLRFKATNDSLVNKTIEKYYNLNKTFPDYFEIYTLLQCLRDKKNLKWTETDLKNISHDAFLKLGKQLKLRRLNEYFGRLANVNEIKDPAEENEELRKKLDESNKKMHSDLNALTLKFKNKQDYAEETEGSNLNNTECEYSSESDCSINNTKSNKELKPPIKPILVKRKRLLSPESENDKPPKKSQKTIYMESFDLAPSGVTSETILNEIQEETTVVTEKVPGQMTTINNGNNMIINKVYSIPFTKDAVLKNTYLIMSNGETCDLNKKASNEITLIDVDDTTNKKNKIYSKEVSEKVNECSNNTDETVRNNNLVTEGSLYNTDTDGTLVIDEDIKVEDKTYRTVTKEPQENKITEVESEVNAMNHCTIDSENCDPIITEPEVIIHEDKDLRKDVIEINDLDDDSDVEITSCETSIVPVQNKKSLETIIKAMNFNKMYNWNKEPKKSNPIPPPVVAKTSHQSSTNLNLDNNLVNRWVVNNIRPPKPNSTNNIPNLRHNNRHRPATCHRMRSTTFQNSVQTARQITQRISNTVQQQRNFNNQSVLQEQVTTMTTTTTVRQIVQKNQVHRPGSSVTNGGKKPELIELD</sequence>
<gene>
    <name evidence="13" type="ORF">MEUPH1_LOCUS15752</name>
</gene>
<evidence type="ECO:0000256" key="7">
    <source>
        <dbReference type="ARBA" id="ARBA00023054"/>
    </source>
</evidence>
<evidence type="ECO:0000256" key="5">
    <source>
        <dbReference type="ARBA" id="ARBA00022490"/>
    </source>
</evidence>
<dbReference type="InterPro" id="IPR046426">
    <property type="entry name" value="DAXX_histone-bd_sf"/>
</dbReference>
<dbReference type="Gene3D" id="1.10.8.810">
    <property type="entry name" value="Daxx helical bundle domain"/>
    <property type="match status" value="1"/>
</dbReference>
<evidence type="ECO:0000256" key="9">
    <source>
        <dbReference type="ARBA" id="ARBA00023242"/>
    </source>
</evidence>
<feature type="compositionally biased region" description="Polar residues" evidence="11">
    <location>
        <begin position="430"/>
        <end position="452"/>
    </location>
</feature>
<dbReference type="GO" id="GO:0006915">
    <property type="term" value="P:apoptotic process"/>
    <property type="evidence" value="ECO:0007669"/>
    <property type="project" value="UniProtKB-KW"/>
</dbReference>
<evidence type="ECO:0000256" key="3">
    <source>
        <dbReference type="ARBA" id="ARBA00004496"/>
    </source>
</evidence>
<evidence type="ECO:0000256" key="8">
    <source>
        <dbReference type="ARBA" id="ARBA00023186"/>
    </source>
</evidence>
<evidence type="ECO:0000313" key="13">
    <source>
        <dbReference type="EMBL" id="CAI6360453.1"/>
    </source>
</evidence>
<proteinExistence type="predicted"/>
<dbReference type="GO" id="GO:0005634">
    <property type="term" value="C:nucleus"/>
    <property type="evidence" value="ECO:0007669"/>
    <property type="project" value="UniProtKB-SubCell"/>
</dbReference>
<feature type="region of interest" description="Disordered" evidence="11">
    <location>
        <begin position="864"/>
        <end position="885"/>
    </location>
</feature>
<evidence type="ECO:0000256" key="1">
    <source>
        <dbReference type="ARBA" id="ARBA00004123"/>
    </source>
</evidence>
<comment type="subcellular location">
    <subcellularLocation>
        <location evidence="2">Chromosome</location>
    </subcellularLocation>
    <subcellularLocation>
        <location evidence="3">Cytoplasm</location>
    </subcellularLocation>
    <subcellularLocation>
        <location evidence="1">Nucleus</location>
    </subcellularLocation>
</comment>
<dbReference type="GO" id="GO:0005737">
    <property type="term" value="C:cytoplasm"/>
    <property type="evidence" value="ECO:0007669"/>
    <property type="project" value="UniProtKB-SubCell"/>
</dbReference>
<dbReference type="EMBL" id="CARXXK010000003">
    <property type="protein sequence ID" value="CAI6360453.1"/>
    <property type="molecule type" value="Genomic_DNA"/>
</dbReference>
<dbReference type="GO" id="GO:0006355">
    <property type="term" value="P:regulation of DNA-templated transcription"/>
    <property type="evidence" value="ECO:0007669"/>
    <property type="project" value="UniProtKB-ARBA"/>
</dbReference>
<organism evidence="13 14">
    <name type="scientific">Macrosiphum euphorbiae</name>
    <name type="common">potato aphid</name>
    <dbReference type="NCBI Taxonomy" id="13131"/>
    <lineage>
        <taxon>Eukaryota</taxon>
        <taxon>Metazoa</taxon>
        <taxon>Ecdysozoa</taxon>
        <taxon>Arthropoda</taxon>
        <taxon>Hexapoda</taxon>
        <taxon>Insecta</taxon>
        <taxon>Pterygota</taxon>
        <taxon>Neoptera</taxon>
        <taxon>Paraneoptera</taxon>
        <taxon>Hemiptera</taxon>
        <taxon>Sternorrhyncha</taxon>
        <taxon>Aphidomorpha</taxon>
        <taxon>Aphidoidea</taxon>
        <taxon>Aphididae</taxon>
        <taxon>Macrosiphini</taxon>
        <taxon>Macrosiphum</taxon>
    </lineage>
</organism>
<keyword evidence="6" id="KW-0053">Apoptosis</keyword>
<comment type="caution">
    <text evidence="13">The sequence shown here is derived from an EMBL/GenBank/DDBJ whole genome shotgun (WGS) entry which is preliminary data.</text>
</comment>
<keyword evidence="4" id="KW-0158">Chromosome</keyword>
<reference evidence="13 14" key="1">
    <citation type="submission" date="2023-01" db="EMBL/GenBank/DDBJ databases">
        <authorList>
            <person name="Whitehead M."/>
        </authorList>
    </citation>
    <scope>NUCLEOTIDE SEQUENCE [LARGE SCALE GENOMIC DNA]</scope>
</reference>
<evidence type="ECO:0000256" key="11">
    <source>
        <dbReference type="SAM" id="MobiDB-lite"/>
    </source>
</evidence>
<keyword evidence="9" id="KW-0539">Nucleus</keyword>
<keyword evidence="7 10" id="KW-0175">Coiled coil</keyword>
<evidence type="ECO:0000256" key="4">
    <source>
        <dbReference type="ARBA" id="ARBA00022454"/>
    </source>
</evidence>
<dbReference type="GO" id="GO:0042393">
    <property type="term" value="F:histone binding"/>
    <property type="evidence" value="ECO:0007669"/>
    <property type="project" value="InterPro"/>
</dbReference>
<feature type="region of interest" description="Disordered" evidence="11">
    <location>
        <begin position="427"/>
        <end position="460"/>
    </location>
</feature>
<feature type="domain" description="Daxx histone-binding" evidence="12">
    <location>
        <begin position="342"/>
        <end position="418"/>
    </location>
</feature>
<feature type="coiled-coil region" evidence="10">
    <location>
        <begin position="235"/>
        <end position="262"/>
    </location>
</feature>
<keyword evidence="14" id="KW-1185">Reference proteome</keyword>
<protein>
    <recommendedName>
        <fullName evidence="12">Daxx histone-binding domain-containing protein</fullName>
    </recommendedName>
</protein>
<dbReference type="Gene3D" id="1.20.58.2170">
    <property type="match status" value="1"/>
</dbReference>
<feature type="coiled-coil region" evidence="10">
    <location>
        <begin position="386"/>
        <end position="413"/>
    </location>
</feature>
<keyword evidence="5" id="KW-0963">Cytoplasm</keyword>
<evidence type="ECO:0000256" key="6">
    <source>
        <dbReference type="ARBA" id="ARBA00022703"/>
    </source>
</evidence>